<dbReference type="NCBIfam" id="TIGR00422">
    <property type="entry name" value="valS"/>
    <property type="match status" value="1"/>
</dbReference>
<dbReference type="InterPro" id="IPR002303">
    <property type="entry name" value="Valyl-tRNA_ligase"/>
</dbReference>
<evidence type="ECO:0000256" key="8">
    <source>
        <dbReference type="ARBA" id="ARBA00023054"/>
    </source>
</evidence>
<sequence length="927" mass="104898">MLEKTYDANAVEPKIAKAWEEADAFAAGAGSKPGAEAFTIVIPPPNVTGSLHMGHALNNTLQDILVRFERMRGKNVLWQPGMDHAGIATQMVVERKLMEKQIHRRDLSREEFVDKVWEWKAESGGMIFNQLKRLGASCDWARERFTMDEGLSEAVLEVFVTLYREGLIYKDKRLVNWDPKLLTAISDLEVEQVETNGNLWHFRYPIEGATYDPLDPSTYITVATTRPETMLGDTGVAVHPDDERYTHLVGKHVLLPIVGRRIPIVADEYSDPEKGTGAVKMTPAHDFNDFEVGKRHHLRMVSVLNTDATINIIDNDDFVEGVEVTAMREDVWQQLHGLDRFEARKLVVQIMEEGGFLEKVEPHRHMVPHGDRGGVPIEPFLTDQWYVDAKTLAKPAIESVREGRTNFVPKNWEKTYFEWMENIQPWTISRQLWWGHRIPAWYGPDGHIFVAKTEKEALDEAVEYYLAVDTPWRDWVKDQLENYEPGNILTRDEDVLDTWFSSALWPFSTLGWPHKTKELDTYYQTDVLVTGFDIIFFWVARMMMMGLHFMKEEPFHTVYVHALVRDKNGAKMSKSKGNVIDPLELIDEYGADALRFTLAIMAAQGRDVKLDTARVAGYRNFGTKLWNATRFGEMNGVARNPVFVPEDAKLTVNRWILTELTRASGAVTEGITSYRFNEASAAAYRFVWNLFCDWYVELLKPVFMGEDEAAKAESRATMAYVLEEIYKLLHPMMPFMTEELWQQTAADGTSRDTLLCHAEWPTPDFEDSEAAAEINWLVDLVSGIRSVRSEMNVPPSATAPLVMIGANAATRERAARHQPAIQRLARVGEVGFDTAAPKGSAQIVIGEATACLPLGSLIDLKAEEARLSKELGKNADEIARIEKKLANPNFLAKAAPEVVEAEREKQAELAEARSKLNTALARVRDAG</sequence>
<evidence type="ECO:0000256" key="11">
    <source>
        <dbReference type="ARBA" id="ARBA00060830"/>
    </source>
</evidence>
<dbReference type="RefSeq" id="WP_148915795.1">
    <property type="nucleotide sequence ID" value="NZ_VSZS01000065.1"/>
</dbReference>
<dbReference type="Pfam" id="PF10458">
    <property type="entry name" value="Val_tRNA-synt_C"/>
    <property type="match status" value="1"/>
</dbReference>
<evidence type="ECO:0000256" key="1">
    <source>
        <dbReference type="ARBA" id="ARBA00004496"/>
    </source>
</evidence>
<comment type="similarity">
    <text evidence="11 12">Belongs to the class-I aminoacyl-tRNA synthetase family. ValS type 1 subfamily.</text>
</comment>
<dbReference type="Gene3D" id="1.10.730.10">
    <property type="entry name" value="Isoleucyl-tRNA Synthetase, Domain 1"/>
    <property type="match status" value="1"/>
</dbReference>
<dbReference type="FunFam" id="3.90.740.10:FF:000010">
    <property type="entry name" value="Valine--tRNA ligase"/>
    <property type="match status" value="1"/>
</dbReference>
<evidence type="ECO:0000256" key="10">
    <source>
        <dbReference type="ARBA" id="ARBA00047552"/>
    </source>
</evidence>
<dbReference type="SUPFAM" id="SSF46589">
    <property type="entry name" value="tRNA-binding arm"/>
    <property type="match status" value="1"/>
</dbReference>
<feature type="domain" description="Methionyl/Valyl/Leucyl/Isoleucyl-tRNA synthetase anticodon-binding" evidence="14">
    <location>
        <begin position="653"/>
        <end position="800"/>
    </location>
</feature>
<evidence type="ECO:0000256" key="6">
    <source>
        <dbReference type="ARBA" id="ARBA00022840"/>
    </source>
</evidence>
<evidence type="ECO:0000259" key="13">
    <source>
        <dbReference type="Pfam" id="PF00133"/>
    </source>
</evidence>
<dbReference type="InterPro" id="IPR009080">
    <property type="entry name" value="tRNAsynth_Ia_anticodon-bd"/>
</dbReference>
<evidence type="ECO:0000256" key="2">
    <source>
        <dbReference type="ARBA" id="ARBA00011245"/>
    </source>
</evidence>
<dbReference type="FunFam" id="3.40.50.620:FF:000032">
    <property type="entry name" value="Valine--tRNA ligase"/>
    <property type="match status" value="1"/>
</dbReference>
<gene>
    <name evidence="12" type="primary">valS</name>
    <name evidence="16" type="ORF">FY036_16285</name>
</gene>
<dbReference type="OrthoDB" id="9810365at2"/>
<dbReference type="Proteomes" id="UP000323258">
    <property type="component" value="Unassembled WGS sequence"/>
</dbReference>
<dbReference type="GO" id="GO:0006438">
    <property type="term" value="P:valyl-tRNA aminoacylation"/>
    <property type="evidence" value="ECO:0007669"/>
    <property type="project" value="UniProtKB-UniRule"/>
</dbReference>
<dbReference type="SUPFAM" id="SSF47323">
    <property type="entry name" value="Anticodon-binding domain of a subclass of class I aminoacyl-tRNA synthetases"/>
    <property type="match status" value="1"/>
</dbReference>
<reference evidence="16 17" key="2">
    <citation type="submission" date="2019-09" db="EMBL/GenBank/DDBJ databases">
        <title>Mesorhizobium sp. MaA-C15 isolated from Microcystis aeruginosa.</title>
        <authorList>
            <person name="Jeong S.E."/>
            <person name="Jin H.M."/>
            <person name="Jeon C.O."/>
        </authorList>
    </citation>
    <scope>NUCLEOTIDE SEQUENCE [LARGE SCALE GENOMIC DNA]</scope>
    <source>
        <strain evidence="16 17">MaA-C15</strain>
    </source>
</reference>
<feature type="short sequence motif" description="'HIGH' region" evidence="12">
    <location>
        <begin position="45"/>
        <end position="55"/>
    </location>
</feature>
<keyword evidence="8 12" id="KW-0175">Coiled coil</keyword>
<proteinExistence type="inferred from homology"/>
<name>A0A5D4GSA0_9HYPH</name>
<evidence type="ECO:0000259" key="15">
    <source>
        <dbReference type="Pfam" id="PF10458"/>
    </source>
</evidence>
<keyword evidence="17" id="KW-1185">Reference proteome</keyword>
<evidence type="ECO:0000313" key="16">
    <source>
        <dbReference type="EMBL" id="TYR30994.1"/>
    </source>
</evidence>
<reference evidence="16 17" key="1">
    <citation type="submission" date="2019-08" db="EMBL/GenBank/DDBJ databases">
        <authorList>
            <person name="Seo Y.L."/>
        </authorList>
    </citation>
    <scope>NUCLEOTIDE SEQUENCE [LARGE SCALE GENOMIC DNA]</scope>
    <source>
        <strain evidence="16 17">MaA-C15</strain>
    </source>
</reference>
<comment type="subunit">
    <text evidence="2 12">Monomer.</text>
</comment>
<keyword evidence="5 12" id="KW-0547">Nucleotide-binding</keyword>
<dbReference type="CDD" id="cd07962">
    <property type="entry name" value="Anticodon_Ia_Val"/>
    <property type="match status" value="1"/>
</dbReference>
<keyword evidence="3 12" id="KW-0963">Cytoplasm</keyword>
<evidence type="ECO:0000256" key="5">
    <source>
        <dbReference type="ARBA" id="ARBA00022741"/>
    </source>
</evidence>
<dbReference type="PRINTS" id="PR00986">
    <property type="entry name" value="TRNASYNTHVAL"/>
</dbReference>
<keyword evidence="9 12" id="KW-0030">Aminoacyl-tRNA synthetase</keyword>
<evidence type="ECO:0000313" key="17">
    <source>
        <dbReference type="Proteomes" id="UP000323258"/>
    </source>
</evidence>
<dbReference type="PANTHER" id="PTHR11946:SF93">
    <property type="entry name" value="VALINE--TRNA LIGASE, CHLOROPLASTIC_MITOCHONDRIAL 2"/>
    <property type="match status" value="1"/>
</dbReference>
<dbReference type="Gene3D" id="3.40.50.620">
    <property type="entry name" value="HUPs"/>
    <property type="match status" value="2"/>
</dbReference>
<dbReference type="InterPro" id="IPR001412">
    <property type="entry name" value="aa-tRNA-synth_I_CS"/>
</dbReference>
<dbReference type="InterPro" id="IPR033705">
    <property type="entry name" value="Anticodon_Ia_Val"/>
</dbReference>
<evidence type="ECO:0000259" key="14">
    <source>
        <dbReference type="Pfam" id="PF08264"/>
    </source>
</evidence>
<dbReference type="EC" id="6.1.1.9" evidence="12"/>
<dbReference type="AlphaFoldDB" id="A0A5D4GSA0"/>
<evidence type="ECO:0000256" key="7">
    <source>
        <dbReference type="ARBA" id="ARBA00022917"/>
    </source>
</evidence>
<dbReference type="GO" id="GO:0005524">
    <property type="term" value="F:ATP binding"/>
    <property type="evidence" value="ECO:0007669"/>
    <property type="project" value="UniProtKB-UniRule"/>
</dbReference>
<comment type="caution">
    <text evidence="16">The sequence shown here is derived from an EMBL/GenBank/DDBJ whole genome shotgun (WGS) entry which is preliminary data.</text>
</comment>
<dbReference type="InterPro" id="IPR010978">
    <property type="entry name" value="tRNA-bd_arm"/>
</dbReference>
<keyword evidence="7 12" id="KW-0648">Protein biosynthesis</keyword>
<dbReference type="GO" id="GO:0004832">
    <property type="term" value="F:valine-tRNA ligase activity"/>
    <property type="evidence" value="ECO:0007669"/>
    <property type="project" value="UniProtKB-UniRule"/>
</dbReference>
<feature type="domain" description="Valyl-tRNA synthetase tRNA-binding arm" evidence="15">
    <location>
        <begin position="859"/>
        <end position="922"/>
    </location>
</feature>
<dbReference type="PANTHER" id="PTHR11946">
    <property type="entry name" value="VALYL-TRNA SYNTHETASES"/>
    <property type="match status" value="1"/>
</dbReference>
<dbReference type="SUPFAM" id="SSF50677">
    <property type="entry name" value="ValRS/IleRS/LeuRS editing domain"/>
    <property type="match status" value="1"/>
</dbReference>
<evidence type="ECO:0000256" key="12">
    <source>
        <dbReference type="HAMAP-Rule" id="MF_02004"/>
    </source>
</evidence>
<dbReference type="Gene3D" id="1.10.287.380">
    <property type="entry name" value="Valyl-tRNA synthetase, C-terminal domain"/>
    <property type="match status" value="1"/>
</dbReference>
<dbReference type="InterPro" id="IPR002300">
    <property type="entry name" value="aa-tRNA-synth_Ia"/>
</dbReference>
<feature type="binding site" evidence="12">
    <location>
        <position position="574"/>
    </location>
    <ligand>
        <name>ATP</name>
        <dbReference type="ChEBI" id="CHEBI:30616"/>
    </ligand>
</feature>
<feature type="domain" description="Aminoacyl-tRNA synthetase class Ia" evidence="13">
    <location>
        <begin position="15"/>
        <end position="611"/>
    </location>
</feature>
<dbReference type="Pfam" id="PF08264">
    <property type="entry name" value="Anticodon_1"/>
    <property type="match status" value="1"/>
</dbReference>
<dbReference type="InterPro" id="IPR037118">
    <property type="entry name" value="Val-tRNA_synth_C_sf"/>
</dbReference>
<dbReference type="Pfam" id="PF00133">
    <property type="entry name" value="tRNA-synt_1"/>
    <property type="match status" value="1"/>
</dbReference>
<comment type="domain">
    <text evidence="12">ValRS has two distinct active sites: one for aminoacylation and one for editing. The misactivated threonine is translocated from the active site to the editing site.</text>
</comment>
<dbReference type="SUPFAM" id="SSF52374">
    <property type="entry name" value="Nucleotidylyl transferase"/>
    <property type="match status" value="1"/>
</dbReference>
<comment type="catalytic activity">
    <reaction evidence="10 12">
        <text>tRNA(Val) + L-valine + ATP = L-valyl-tRNA(Val) + AMP + diphosphate</text>
        <dbReference type="Rhea" id="RHEA:10704"/>
        <dbReference type="Rhea" id="RHEA-COMP:9672"/>
        <dbReference type="Rhea" id="RHEA-COMP:9708"/>
        <dbReference type="ChEBI" id="CHEBI:30616"/>
        <dbReference type="ChEBI" id="CHEBI:33019"/>
        <dbReference type="ChEBI" id="CHEBI:57762"/>
        <dbReference type="ChEBI" id="CHEBI:78442"/>
        <dbReference type="ChEBI" id="CHEBI:78537"/>
        <dbReference type="ChEBI" id="CHEBI:456215"/>
        <dbReference type="EC" id="6.1.1.9"/>
    </reaction>
</comment>
<comment type="subcellular location">
    <subcellularLocation>
        <location evidence="1 12">Cytoplasm</location>
    </subcellularLocation>
</comment>
<feature type="short sequence motif" description="'KMSKS' region" evidence="12">
    <location>
        <begin position="571"/>
        <end position="575"/>
    </location>
</feature>
<dbReference type="PROSITE" id="PS00178">
    <property type="entry name" value="AA_TRNA_LIGASE_I"/>
    <property type="match status" value="1"/>
</dbReference>
<comment type="function">
    <text evidence="12">Catalyzes the attachment of valine to tRNA(Val). As ValRS can inadvertently accommodate and process structurally similar amino acids such as threonine, to avoid such errors, it has a 'posttransfer' editing activity that hydrolyzes mischarged Thr-tRNA(Val) in a tRNA-dependent manner.</text>
</comment>
<dbReference type="GO" id="GO:0005829">
    <property type="term" value="C:cytosol"/>
    <property type="evidence" value="ECO:0007669"/>
    <property type="project" value="TreeGrafter"/>
</dbReference>
<accession>A0A5D4GSA0</accession>
<dbReference type="NCBIfam" id="NF004349">
    <property type="entry name" value="PRK05729.1"/>
    <property type="match status" value="1"/>
</dbReference>
<dbReference type="InterPro" id="IPR009008">
    <property type="entry name" value="Val/Leu/Ile-tRNA-synth_edit"/>
</dbReference>
<keyword evidence="4 12" id="KW-0436">Ligase</keyword>
<dbReference type="InterPro" id="IPR013155">
    <property type="entry name" value="M/V/L/I-tRNA-synth_anticd-bd"/>
</dbReference>
<protein>
    <recommendedName>
        <fullName evidence="12">Valine--tRNA ligase</fullName>
        <ecNumber evidence="12">6.1.1.9</ecNumber>
    </recommendedName>
    <alternativeName>
        <fullName evidence="12">Valyl-tRNA synthetase</fullName>
        <shortName evidence="12">ValRS</shortName>
    </alternativeName>
</protein>
<comment type="domain">
    <text evidence="12">The C-terminal coiled-coil domain is crucial for aminoacylation activity.</text>
</comment>
<organism evidence="16 17">
    <name type="scientific">Neoaquamicrobium microcysteis</name>
    <dbReference type="NCBI Taxonomy" id="2682781"/>
    <lineage>
        <taxon>Bacteria</taxon>
        <taxon>Pseudomonadati</taxon>
        <taxon>Pseudomonadota</taxon>
        <taxon>Alphaproteobacteria</taxon>
        <taxon>Hyphomicrobiales</taxon>
        <taxon>Phyllobacteriaceae</taxon>
        <taxon>Neoaquamicrobium</taxon>
    </lineage>
</organism>
<dbReference type="CDD" id="cd00817">
    <property type="entry name" value="ValRS_core"/>
    <property type="match status" value="1"/>
</dbReference>
<dbReference type="InterPro" id="IPR014729">
    <property type="entry name" value="Rossmann-like_a/b/a_fold"/>
</dbReference>
<keyword evidence="6 12" id="KW-0067">ATP-binding</keyword>
<dbReference type="HAMAP" id="MF_02004">
    <property type="entry name" value="Val_tRNA_synth_type1"/>
    <property type="match status" value="1"/>
</dbReference>
<dbReference type="FunFam" id="1.10.287.380:FF:000001">
    <property type="entry name" value="Valine--tRNA ligase"/>
    <property type="match status" value="1"/>
</dbReference>
<dbReference type="Gene3D" id="3.90.740.10">
    <property type="entry name" value="Valyl/Leucyl/Isoleucyl-tRNA synthetase, editing domain"/>
    <property type="match status" value="1"/>
</dbReference>
<evidence type="ECO:0000256" key="9">
    <source>
        <dbReference type="ARBA" id="ARBA00023146"/>
    </source>
</evidence>
<evidence type="ECO:0000256" key="3">
    <source>
        <dbReference type="ARBA" id="ARBA00022490"/>
    </source>
</evidence>
<dbReference type="GO" id="GO:0002161">
    <property type="term" value="F:aminoacyl-tRNA deacylase activity"/>
    <property type="evidence" value="ECO:0007669"/>
    <property type="project" value="InterPro"/>
</dbReference>
<evidence type="ECO:0000256" key="4">
    <source>
        <dbReference type="ARBA" id="ARBA00022598"/>
    </source>
</evidence>
<dbReference type="InterPro" id="IPR019499">
    <property type="entry name" value="Val-tRNA_synth_tRNA-bd"/>
</dbReference>
<dbReference type="EMBL" id="VSZS01000065">
    <property type="protein sequence ID" value="TYR30994.1"/>
    <property type="molecule type" value="Genomic_DNA"/>
</dbReference>